<dbReference type="EMBL" id="WTPW01000459">
    <property type="protein sequence ID" value="KAF0509107.1"/>
    <property type="molecule type" value="Genomic_DNA"/>
</dbReference>
<name>A0A8H4EL99_GIGMA</name>
<reference evidence="1 2" key="1">
    <citation type="journal article" date="2019" name="Environ. Microbiol.">
        <title>At the nexus of three kingdoms: the genome of the mycorrhizal fungus Gigaspora margarita provides insights into plant, endobacterial and fungal interactions.</title>
        <authorList>
            <person name="Venice F."/>
            <person name="Ghignone S."/>
            <person name="Salvioli di Fossalunga A."/>
            <person name="Amselem J."/>
            <person name="Novero M."/>
            <person name="Xianan X."/>
            <person name="Sedzielewska Toro K."/>
            <person name="Morin E."/>
            <person name="Lipzen A."/>
            <person name="Grigoriev I.V."/>
            <person name="Henrissat B."/>
            <person name="Martin F.M."/>
            <person name="Bonfante P."/>
        </authorList>
    </citation>
    <scope>NUCLEOTIDE SEQUENCE [LARGE SCALE GENOMIC DNA]</scope>
    <source>
        <strain evidence="1 2">BEG34</strain>
    </source>
</reference>
<evidence type="ECO:0000313" key="1">
    <source>
        <dbReference type="EMBL" id="KAF0509107.1"/>
    </source>
</evidence>
<dbReference type="OrthoDB" id="2445685at2759"/>
<comment type="caution">
    <text evidence="1">The sequence shown here is derived from an EMBL/GenBank/DDBJ whole genome shotgun (WGS) entry which is preliminary data.</text>
</comment>
<gene>
    <name evidence="1" type="ORF">F8M41_018616</name>
</gene>
<dbReference type="Proteomes" id="UP000439903">
    <property type="component" value="Unassembled WGS sequence"/>
</dbReference>
<sequence>MYNHGFLKALAYNLWKFTFRSFSQTTTNRKILLSVKKVKEWKQVDVLKYLQSIKNELDLKEKLEDFGIPYGPAMRIVDFMQKFDKKLRAFSDFKTKDDQKSVLNKYGVAKIYDLPPFKPEMVKIEDNNINFQRCLDTIKSRIDNLGPLIAHKEVVHSKYVDLILQESLQIAKQLTKKPIRLYPELEIIGIEASGDVDYAFRLSKMMSNLKELVCITETKRDKEDIGIIQNIVQLESAFHSNKRQKGDSYEEDYYDYIYSIMTTVGFSKEWVFIMYTPENVHVSKIYVIELGIEALINDSELRKEVKKVMETVVGLLKDRVEVDDSFDSKKTNVKKILSKIDMYDILAK</sequence>
<dbReference type="AlphaFoldDB" id="A0A8H4EL99"/>
<protein>
    <submittedName>
        <fullName evidence="1">Uncharacterized protein</fullName>
    </submittedName>
</protein>
<organism evidence="1 2">
    <name type="scientific">Gigaspora margarita</name>
    <dbReference type="NCBI Taxonomy" id="4874"/>
    <lineage>
        <taxon>Eukaryota</taxon>
        <taxon>Fungi</taxon>
        <taxon>Fungi incertae sedis</taxon>
        <taxon>Mucoromycota</taxon>
        <taxon>Glomeromycotina</taxon>
        <taxon>Glomeromycetes</taxon>
        <taxon>Diversisporales</taxon>
        <taxon>Gigasporaceae</taxon>
        <taxon>Gigaspora</taxon>
    </lineage>
</organism>
<accession>A0A8H4EL99</accession>
<evidence type="ECO:0000313" key="2">
    <source>
        <dbReference type="Proteomes" id="UP000439903"/>
    </source>
</evidence>
<proteinExistence type="predicted"/>
<keyword evidence="2" id="KW-1185">Reference proteome</keyword>